<feature type="transmembrane region" description="Helical" evidence="7">
    <location>
        <begin position="267"/>
        <end position="293"/>
    </location>
</feature>
<dbReference type="EMBL" id="AP018365">
    <property type="protein sequence ID" value="BBB01474.1"/>
    <property type="molecule type" value="Genomic_DNA"/>
</dbReference>
<dbReference type="CDD" id="cd06261">
    <property type="entry name" value="TM_PBP2"/>
    <property type="match status" value="1"/>
</dbReference>
<gene>
    <name evidence="9" type="ORF">RVR_8907</name>
</gene>
<dbReference type="InterPro" id="IPR045621">
    <property type="entry name" value="BPD_transp_1_N"/>
</dbReference>
<dbReference type="GO" id="GO:0071916">
    <property type="term" value="F:dipeptide transmembrane transporter activity"/>
    <property type="evidence" value="ECO:0007669"/>
    <property type="project" value="TreeGrafter"/>
</dbReference>
<dbReference type="Pfam" id="PF00528">
    <property type="entry name" value="BPD_transp_1"/>
    <property type="match status" value="1"/>
</dbReference>
<keyword evidence="6 7" id="KW-0472">Membrane</keyword>
<feature type="transmembrane region" description="Helical" evidence="7">
    <location>
        <begin position="149"/>
        <end position="174"/>
    </location>
</feature>
<comment type="subcellular location">
    <subcellularLocation>
        <location evidence="1 7">Cell membrane</location>
        <topology evidence="1 7">Multi-pass membrane protein</topology>
    </subcellularLocation>
</comment>
<name>A0A7U3VS70_9ACTN</name>
<dbReference type="InterPro" id="IPR035906">
    <property type="entry name" value="MetI-like_sf"/>
</dbReference>
<dbReference type="Proteomes" id="UP000595703">
    <property type="component" value="Chromosome"/>
</dbReference>
<dbReference type="InterPro" id="IPR000515">
    <property type="entry name" value="MetI-like"/>
</dbReference>
<comment type="similarity">
    <text evidence="7">Belongs to the binding-protein-dependent transport system permease family.</text>
</comment>
<sequence>MSCPSSHGKQDCQVDFALLIVRRLIGLVSVMLGIAVVTFVVTRLVPSDPARQIAGLGASPHAIQQVRVQLGLDKPVLTQFWSYLDGLVHLDFGTSYVTNHSVLSDIGDRLPATLELAFVAVLLYVVISLLLGTLAAASRSRWQQNTIRIATLAGSSIPPYWLALVLQVVFYSFLGWLPPGGRLPIGTLPDARVTGFYLIDSTIALDPATFWNALQCLVLPAASLVLTNVGSLTRLVRVQVLQERSTDYVSVLRARGIGRRRIMSRHVLPNAVNPVVTVAGMQVGFLIGGTIYIEKIFQWPGLGSYTWDAIVAGDYPAVSAVAIVLSGVFVLITLVVDVLQYLLDPRARLARV</sequence>
<dbReference type="Pfam" id="PF19300">
    <property type="entry name" value="BPD_transp_1_N"/>
    <property type="match status" value="1"/>
</dbReference>
<keyword evidence="4 7" id="KW-0812">Transmembrane</keyword>
<organism evidence="9 10">
    <name type="scientific">Actinacidiphila reveromycinica</name>
    <dbReference type="NCBI Taxonomy" id="659352"/>
    <lineage>
        <taxon>Bacteria</taxon>
        <taxon>Bacillati</taxon>
        <taxon>Actinomycetota</taxon>
        <taxon>Actinomycetes</taxon>
        <taxon>Kitasatosporales</taxon>
        <taxon>Streptomycetaceae</taxon>
        <taxon>Actinacidiphila</taxon>
    </lineage>
</organism>
<reference evidence="9 10" key="2">
    <citation type="journal article" date="2011" name="J. Antibiot.">
        <title>Furaquinocins I and J: novel polyketide isoprenoid hybrid compounds from Streptomyces reveromyceticus SN-593.</title>
        <authorList>
            <person name="Panthee S."/>
            <person name="Takahashi S."/>
            <person name="Takagi H."/>
            <person name="Nogawa T."/>
            <person name="Oowada E."/>
            <person name="Uramoto M."/>
            <person name="Osada H."/>
        </authorList>
    </citation>
    <scope>NUCLEOTIDE SEQUENCE [LARGE SCALE GENOMIC DNA]</scope>
    <source>
        <strain evidence="9 10">SN-593</strain>
    </source>
</reference>
<feature type="domain" description="ABC transmembrane type-1" evidence="8">
    <location>
        <begin position="110"/>
        <end position="336"/>
    </location>
</feature>
<evidence type="ECO:0000256" key="5">
    <source>
        <dbReference type="ARBA" id="ARBA00022989"/>
    </source>
</evidence>
<dbReference type="GO" id="GO:0005886">
    <property type="term" value="C:plasma membrane"/>
    <property type="evidence" value="ECO:0007669"/>
    <property type="project" value="UniProtKB-SubCell"/>
</dbReference>
<evidence type="ECO:0000256" key="4">
    <source>
        <dbReference type="ARBA" id="ARBA00022692"/>
    </source>
</evidence>
<evidence type="ECO:0000256" key="6">
    <source>
        <dbReference type="ARBA" id="ARBA00023136"/>
    </source>
</evidence>
<keyword evidence="2 7" id="KW-0813">Transport</keyword>
<dbReference type="SUPFAM" id="SSF161098">
    <property type="entry name" value="MetI-like"/>
    <property type="match status" value="1"/>
</dbReference>
<evidence type="ECO:0000313" key="10">
    <source>
        <dbReference type="Proteomes" id="UP000595703"/>
    </source>
</evidence>
<evidence type="ECO:0000256" key="1">
    <source>
        <dbReference type="ARBA" id="ARBA00004651"/>
    </source>
</evidence>
<dbReference type="KEGG" id="arev:RVR_8907"/>
<feature type="transmembrane region" description="Helical" evidence="7">
    <location>
        <begin position="210"/>
        <end position="229"/>
    </location>
</feature>
<reference evidence="9 10" key="4">
    <citation type="journal article" date="2020" name="Sci. Rep.">
        <title>beta-carboline chemical signals induce reveromycin production through a LuxR family regulator in Streptomyces sp. SN-593.</title>
        <authorList>
            <person name="Panthee S."/>
            <person name="Kito N."/>
            <person name="Hayashi T."/>
            <person name="Shimizu T."/>
            <person name="Ishikawa J."/>
            <person name="Hamamoto H."/>
            <person name="Osada H."/>
            <person name="Takahashi S."/>
        </authorList>
    </citation>
    <scope>NUCLEOTIDE SEQUENCE [LARGE SCALE GENOMIC DNA]</scope>
    <source>
        <strain evidence="9 10">SN-593</strain>
    </source>
</reference>
<evidence type="ECO:0000256" key="7">
    <source>
        <dbReference type="RuleBase" id="RU363032"/>
    </source>
</evidence>
<feature type="transmembrane region" description="Helical" evidence="7">
    <location>
        <begin position="317"/>
        <end position="343"/>
    </location>
</feature>
<dbReference type="AlphaFoldDB" id="A0A7U3VS70"/>
<proteinExistence type="inferred from homology"/>
<reference evidence="9 10" key="1">
    <citation type="journal article" date="2010" name="J. Bacteriol.">
        <title>Biochemical characterization of a novel indole prenyltransferase from Streptomyces sp. SN-593.</title>
        <authorList>
            <person name="Takahashi S."/>
            <person name="Takagi H."/>
            <person name="Toyoda A."/>
            <person name="Uramoto M."/>
            <person name="Nogawa T."/>
            <person name="Ueki M."/>
            <person name="Sakaki Y."/>
            <person name="Osada H."/>
        </authorList>
    </citation>
    <scope>NUCLEOTIDE SEQUENCE [LARGE SCALE GENOMIC DNA]</scope>
    <source>
        <strain evidence="9 10">SN-593</strain>
    </source>
</reference>
<keyword evidence="10" id="KW-1185">Reference proteome</keyword>
<dbReference type="PANTHER" id="PTHR43163">
    <property type="entry name" value="DIPEPTIDE TRANSPORT SYSTEM PERMEASE PROTEIN DPPB-RELATED"/>
    <property type="match status" value="1"/>
</dbReference>
<keyword evidence="5 7" id="KW-1133">Transmembrane helix</keyword>
<feature type="transmembrane region" description="Helical" evidence="7">
    <location>
        <begin position="20"/>
        <end position="41"/>
    </location>
</feature>
<evidence type="ECO:0000259" key="8">
    <source>
        <dbReference type="PROSITE" id="PS50928"/>
    </source>
</evidence>
<dbReference type="PROSITE" id="PS50928">
    <property type="entry name" value="ABC_TM1"/>
    <property type="match status" value="1"/>
</dbReference>
<reference evidence="9 10" key="3">
    <citation type="journal article" date="2011" name="Nat. Chem. Biol.">
        <title>Reveromycin A biosynthesis uses RevG and RevJ for stereospecific spiroacetal formation.</title>
        <authorList>
            <person name="Takahashi S."/>
            <person name="Toyoda A."/>
            <person name="Sekiyama Y."/>
            <person name="Takagi H."/>
            <person name="Nogawa T."/>
            <person name="Uramoto M."/>
            <person name="Suzuki R."/>
            <person name="Koshino H."/>
            <person name="Kumano T."/>
            <person name="Panthee S."/>
            <person name="Dairi T."/>
            <person name="Ishikawa J."/>
            <person name="Ikeda H."/>
            <person name="Sakaki Y."/>
            <person name="Osada H."/>
        </authorList>
    </citation>
    <scope>NUCLEOTIDE SEQUENCE [LARGE SCALE GENOMIC DNA]</scope>
    <source>
        <strain evidence="9 10">SN-593</strain>
    </source>
</reference>
<evidence type="ECO:0000256" key="2">
    <source>
        <dbReference type="ARBA" id="ARBA00022448"/>
    </source>
</evidence>
<evidence type="ECO:0000313" key="9">
    <source>
        <dbReference type="EMBL" id="BBB01474.1"/>
    </source>
</evidence>
<protein>
    <submittedName>
        <fullName evidence="9">Putative peptide ABC transporter permease</fullName>
    </submittedName>
</protein>
<accession>A0A7U3VS70</accession>
<evidence type="ECO:0000256" key="3">
    <source>
        <dbReference type="ARBA" id="ARBA00022475"/>
    </source>
</evidence>
<dbReference type="Gene3D" id="1.10.3720.10">
    <property type="entry name" value="MetI-like"/>
    <property type="match status" value="1"/>
</dbReference>
<keyword evidence="3" id="KW-1003">Cell membrane</keyword>
<feature type="transmembrane region" description="Helical" evidence="7">
    <location>
        <begin position="116"/>
        <end position="137"/>
    </location>
</feature>
<dbReference type="PANTHER" id="PTHR43163:SF6">
    <property type="entry name" value="DIPEPTIDE TRANSPORT SYSTEM PERMEASE PROTEIN DPPB-RELATED"/>
    <property type="match status" value="1"/>
</dbReference>